<evidence type="ECO:0000313" key="11">
    <source>
        <dbReference type="Proteomes" id="UP000646827"/>
    </source>
</evidence>
<evidence type="ECO:0000256" key="1">
    <source>
        <dbReference type="ARBA" id="ARBA00004477"/>
    </source>
</evidence>
<keyword evidence="6 9" id="KW-1133">Transmembrane helix</keyword>
<feature type="region of interest" description="Disordered" evidence="8">
    <location>
        <begin position="43"/>
        <end position="62"/>
    </location>
</feature>
<feature type="compositionally biased region" description="Acidic residues" evidence="8">
    <location>
        <begin position="361"/>
        <end position="371"/>
    </location>
</feature>
<comment type="similarity">
    <text evidence="2">Belongs to the peptidase A22B family.</text>
</comment>
<feature type="transmembrane region" description="Helical" evidence="9">
    <location>
        <begin position="257"/>
        <end position="281"/>
    </location>
</feature>
<feature type="transmembrane region" description="Helical" evidence="9">
    <location>
        <begin position="331"/>
        <end position="349"/>
    </location>
</feature>
<dbReference type="GO" id="GO:0042500">
    <property type="term" value="F:aspartic endopeptidase activity, intramembrane cleaving"/>
    <property type="evidence" value="ECO:0007669"/>
    <property type="project" value="InterPro"/>
</dbReference>
<comment type="subcellular location">
    <subcellularLocation>
        <location evidence="1">Endoplasmic reticulum membrane</location>
        <topology evidence="1">Multi-pass membrane protein</topology>
    </subcellularLocation>
</comment>
<keyword evidence="5" id="KW-0256">Endoplasmic reticulum</keyword>
<dbReference type="Pfam" id="PF04258">
    <property type="entry name" value="Peptidase_A22B"/>
    <property type="match status" value="1"/>
</dbReference>
<keyword evidence="3 9" id="KW-0812">Transmembrane</keyword>
<accession>A0A8H7VMD6</accession>
<evidence type="ECO:0000256" key="2">
    <source>
        <dbReference type="ARBA" id="ARBA00006859"/>
    </source>
</evidence>
<evidence type="ECO:0000256" key="6">
    <source>
        <dbReference type="ARBA" id="ARBA00022989"/>
    </source>
</evidence>
<protein>
    <recommendedName>
        <fullName evidence="12">Minor histocompatibility antigen H13</fullName>
    </recommendedName>
</protein>
<feature type="transmembrane region" description="Helical" evidence="9">
    <location>
        <begin position="98"/>
        <end position="116"/>
    </location>
</feature>
<feature type="transmembrane region" description="Helical" evidence="9">
    <location>
        <begin position="150"/>
        <end position="173"/>
    </location>
</feature>
<dbReference type="InterPro" id="IPR006639">
    <property type="entry name" value="Preselin/SPP"/>
</dbReference>
<dbReference type="SMART" id="SM00730">
    <property type="entry name" value="PSN"/>
    <property type="match status" value="1"/>
</dbReference>
<dbReference type="OrthoDB" id="29661at2759"/>
<name>A0A8H7VMD6_9FUNG</name>
<evidence type="ECO:0000256" key="5">
    <source>
        <dbReference type="ARBA" id="ARBA00022824"/>
    </source>
</evidence>
<dbReference type="EMBL" id="JAEPRB010000046">
    <property type="protein sequence ID" value="KAG2224257.1"/>
    <property type="molecule type" value="Genomic_DNA"/>
</dbReference>
<gene>
    <name evidence="10" type="ORF">INT45_000288</name>
</gene>
<dbReference type="GO" id="GO:0033619">
    <property type="term" value="P:membrane protein proteolysis"/>
    <property type="evidence" value="ECO:0007669"/>
    <property type="project" value="TreeGrafter"/>
</dbReference>
<dbReference type="GO" id="GO:0098553">
    <property type="term" value="C:lumenal side of endoplasmic reticulum membrane"/>
    <property type="evidence" value="ECO:0007669"/>
    <property type="project" value="TreeGrafter"/>
</dbReference>
<feature type="transmembrane region" description="Helical" evidence="9">
    <location>
        <begin position="73"/>
        <end position="92"/>
    </location>
</feature>
<feature type="compositionally biased region" description="Acidic residues" evidence="8">
    <location>
        <begin position="399"/>
        <end position="421"/>
    </location>
</feature>
<organism evidence="10 11">
    <name type="scientific">Circinella minor</name>
    <dbReference type="NCBI Taxonomy" id="1195481"/>
    <lineage>
        <taxon>Eukaryota</taxon>
        <taxon>Fungi</taxon>
        <taxon>Fungi incertae sedis</taxon>
        <taxon>Mucoromycota</taxon>
        <taxon>Mucoromycotina</taxon>
        <taxon>Mucoromycetes</taxon>
        <taxon>Mucorales</taxon>
        <taxon>Lichtheimiaceae</taxon>
        <taxon>Circinella</taxon>
    </lineage>
</organism>
<evidence type="ECO:0000256" key="3">
    <source>
        <dbReference type="ARBA" id="ARBA00022692"/>
    </source>
</evidence>
<reference evidence="10 11" key="1">
    <citation type="submission" date="2020-12" db="EMBL/GenBank/DDBJ databases">
        <title>Metabolic potential, ecology and presence of endohyphal bacteria is reflected in genomic diversity of Mucoromycotina.</title>
        <authorList>
            <person name="Muszewska A."/>
            <person name="Okrasinska A."/>
            <person name="Steczkiewicz K."/>
            <person name="Drgas O."/>
            <person name="Orlowska M."/>
            <person name="Perlinska-Lenart U."/>
            <person name="Aleksandrzak-Piekarczyk T."/>
            <person name="Szatraj K."/>
            <person name="Zielenkiewicz U."/>
            <person name="Pilsyk S."/>
            <person name="Malc E."/>
            <person name="Mieczkowski P."/>
            <person name="Kruszewska J.S."/>
            <person name="Biernat P."/>
            <person name="Pawlowska J."/>
        </authorList>
    </citation>
    <scope>NUCLEOTIDE SEQUENCE [LARGE SCALE GENOMIC DNA]</scope>
    <source>
        <strain evidence="10 11">CBS 142.35</strain>
    </source>
</reference>
<dbReference type="PANTHER" id="PTHR12174">
    <property type="entry name" value="SIGNAL PEPTIDE PEPTIDASE"/>
    <property type="match status" value="1"/>
</dbReference>
<feature type="compositionally biased region" description="Basic residues" evidence="8">
    <location>
        <begin position="431"/>
        <end position="445"/>
    </location>
</feature>
<sequence length="445" mass="49883">MSSSEQQQEIGLYCAYGALMTMAFVPIYTGSIASLGGMKRPENAAKRKKTDSPLEDSEDEDEGITESLSSSDAWMFPVMGSIVLFSLYMLFRYLDTEILNYLITGYFSLMGCAAVAKTGFMVTKKVVPVNLLKSYVSKYRLTLSRQGKRLSHVSFTVVHFMLLGASVLLTAYYSMTKNWIASNIFGLSFSINAIQLLSLDSFKTGMILLSGLFFYDIFWVFGTEVMVSVAKNFDAPIKVIWPRDIIGYLLDTGKSEYGFTMLGLGDIVIPGIFVALCLRFDRHMSWEREPKGEFRSTKFTKPYFTACAFAYILGLATTMFVMHVFHAAQPALLYLSPACIISVLITAAVRGELKDLFAYTTEEEKEEEKDEKDEKDANKKSKKKETTEEIETKEHEQVVEETSETQATEDGDDEDEEEDYVAVDKTESPKGGKKKKGGKGGRKKK</sequence>
<evidence type="ECO:0008006" key="12">
    <source>
        <dbReference type="Google" id="ProtNLM"/>
    </source>
</evidence>
<feature type="transmembrane region" description="Helical" evidence="9">
    <location>
        <begin position="302"/>
        <end position="325"/>
    </location>
</feature>
<evidence type="ECO:0000256" key="8">
    <source>
        <dbReference type="SAM" id="MobiDB-lite"/>
    </source>
</evidence>
<dbReference type="GO" id="GO:0098554">
    <property type="term" value="C:cytoplasmic side of endoplasmic reticulum membrane"/>
    <property type="evidence" value="ECO:0007669"/>
    <property type="project" value="TreeGrafter"/>
</dbReference>
<comment type="caution">
    <text evidence="10">The sequence shown here is derived from an EMBL/GenBank/DDBJ whole genome shotgun (WGS) entry which is preliminary data.</text>
</comment>
<evidence type="ECO:0000256" key="9">
    <source>
        <dbReference type="SAM" id="Phobius"/>
    </source>
</evidence>
<dbReference type="InterPro" id="IPR007369">
    <property type="entry name" value="Peptidase_A22B_SPP"/>
</dbReference>
<feature type="compositionally biased region" description="Acidic residues" evidence="8">
    <location>
        <begin position="53"/>
        <end position="62"/>
    </location>
</feature>
<feature type="transmembrane region" description="Helical" evidence="9">
    <location>
        <begin position="15"/>
        <end position="38"/>
    </location>
</feature>
<proteinExistence type="inferred from homology"/>
<dbReference type="GO" id="GO:0006465">
    <property type="term" value="P:signal peptide processing"/>
    <property type="evidence" value="ECO:0007669"/>
    <property type="project" value="TreeGrafter"/>
</dbReference>
<feature type="region of interest" description="Disordered" evidence="8">
    <location>
        <begin position="361"/>
        <end position="445"/>
    </location>
</feature>
<keyword evidence="11" id="KW-1185">Reference proteome</keyword>
<keyword evidence="4" id="KW-0378">Hydrolase</keyword>
<feature type="transmembrane region" description="Helical" evidence="9">
    <location>
        <begin position="204"/>
        <end position="222"/>
    </location>
</feature>
<keyword evidence="7 9" id="KW-0472">Membrane</keyword>
<evidence type="ECO:0000256" key="4">
    <source>
        <dbReference type="ARBA" id="ARBA00022801"/>
    </source>
</evidence>
<dbReference type="Proteomes" id="UP000646827">
    <property type="component" value="Unassembled WGS sequence"/>
</dbReference>
<dbReference type="AlphaFoldDB" id="A0A8H7VMD6"/>
<evidence type="ECO:0000256" key="7">
    <source>
        <dbReference type="ARBA" id="ARBA00023136"/>
    </source>
</evidence>
<feature type="compositionally biased region" description="Basic and acidic residues" evidence="8">
    <location>
        <begin position="372"/>
        <end position="398"/>
    </location>
</feature>
<evidence type="ECO:0000313" key="10">
    <source>
        <dbReference type="EMBL" id="KAG2224257.1"/>
    </source>
</evidence>
<dbReference type="PANTHER" id="PTHR12174:SF23">
    <property type="entry name" value="MINOR HISTOCOMPATIBILITY ANTIGEN H13"/>
    <property type="match status" value="1"/>
</dbReference>